<sequence>MSSHVAADSTPQISRDVVRFVFHSVWEDFYDWEATHCQSAIKSLGLSLYAPHASDVITLPRTRSRNRHRTNIIPAPPKPLFPATDQSNISCLDYTQEDYPVAARPVVEVINVPKMSAPPVYESVTPATRSIHHGDDDDSMAFVPYADEPTFDALDHTLNYGSFSWQDKFCDPDIELIVMETALRLESQHQVSFFDIDETGLLPLKLLPRPGNNGLAHKIRHRDLPNSPTLHFLAKFHSRPVKLPGLSDLQSRLESVVSIFCPSLNCLQPYCAVHIDALPMSQPAIPQVLNRNMIARCKRPCGDKCFVIPPTLSDDTMQWSETEIETFRTILNLTPDLIPCDLSTICRKPCREVFAQRRVLLSDDMIVMLGNQKARRPLQRAMKFDDLDPNDFTPNNPCSHAGPCDHRAQCSCYLNKTHCERSCRCSMKCSRRWRGCQCARNKLDATCGTERCPCRKANRECDPDICTKCKAKDAFSDICQNASLQQGRRKGLKVKESQWGLGTFLTGDVKAGDLLAEYTGELIYEPTTESREDVVKYRDRNYVFGLNTTVSIDSSYAGNETRFINHVPRPKANSCPQVWLVNGEHRIGIFATRDLQAGTEVTFDYGPQFFTGADGAANMD</sequence>
<dbReference type="GO" id="GO:0032259">
    <property type="term" value="P:methylation"/>
    <property type="evidence" value="ECO:0007669"/>
    <property type="project" value="UniProtKB-KW"/>
</dbReference>
<keyword evidence="10" id="KW-1185">Reference proteome</keyword>
<dbReference type="InterPro" id="IPR033467">
    <property type="entry name" value="Tesmin/TSO1-like_CXC"/>
</dbReference>
<dbReference type="OrthoDB" id="6141102at2759"/>
<evidence type="ECO:0000313" key="10">
    <source>
        <dbReference type="Proteomes" id="UP000054166"/>
    </source>
</evidence>
<evidence type="ECO:0000256" key="3">
    <source>
        <dbReference type="ARBA" id="ARBA00022691"/>
    </source>
</evidence>
<evidence type="ECO:0000256" key="6">
    <source>
        <dbReference type="ARBA" id="ARBA00048568"/>
    </source>
</evidence>
<dbReference type="STRING" id="765440.A0A0C3F087"/>
<dbReference type="GO" id="GO:0003682">
    <property type="term" value="F:chromatin binding"/>
    <property type="evidence" value="ECO:0007669"/>
    <property type="project" value="TreeGrafter"/>
</dbReference>
<gene>
    <name evidence="9" type="ORF">PILCRDRAFT_824654</name>
</gene>
<dbReference type="Pfam" id="PF18264">
    <property type="entry name" value="preSET_CXC"/>
    <property type="match status" value="1"/>
</dbReference>
<evidence type="ECO:0000313" key="9">
    <source>
        <dbReference type="EMBL" id="KIM78185.1"/>
    </source>
</evidence>
<dbReference type="InterPro" id="IPR046341">
    <property type="entry name" value="SET_dom_sf"/>
</dbReference>
<dbReference type="Gene3D" id="2.170.270.10">
    <property type="entry name" value="SET domain"/>
    <property type="match status" value="1"/>
</dbReference>
<evidence type="ECO:0000259" key="8">
    <source>
        <dbReference type="PROSITE" id="PS51633"/>
    </source>
</evidence>
<keyword evidence="3" id="KW-0949">S-adenosyl-L-methionine</keyword>
<reference evidence="10" key="2">
    <citation type="submission" date="2015-01" db="EMBL/GenBank/DDBJ databases">
        <title>Evolutionary Origins and Diversification of the Mycorrhizal Mutualists.</title>
        <authorList>
            <consortium name="DOE Joint Genome Institute"/>
            <consortium name="Mycorrhizal Genomics Consortium"/>
            <person name="Kohler A."/>
            <person name="Kuo A."/>
            <person name="Nagy L.G."/>
            <person name="Floudas D."/>
            <person name="Copeland A."/>
            <person name="Barry K.W."/>
            <person name="Cichocki N."/>
            <person name="Veneault-Fourrey C."/>
            <person name="LaButti K."/>
            <person name="Lindquist E.A."/>
            <person name="Lipzen A."/>
            <person name="Lundell T."/>
            <person name="Morin E."/>
            <person name="Murat C."/>
            <person name="Riley R."/>
            <person name="Ohm R."/>
            <person name="Sun H."/>
            <person name="Tunlid A."/>
            <person name="Henrissat B."/>
            <person name="Grigoriev I.V."/>
            <person name="Hibbett D.S."/>
            <person name="Martin F."/>
        </authorList>
    </citation>
    <scope>NUCLEOTIDE SEQUENCE [LARGE SCALE GENOMIC DNA]</scope>
    <source>
        <strain evidence="10">F 1598</strain>
    </source>
</reference>
<name>A0A0C3F087_PILCF</name>
<dbReference type="AlphaFoldDB" id="A0A0C3F087"/>
<dbReference type="SMART" id="SM00317">
    <property type="entry name" value="SET"/>
    <property type="match status" value="1"/>
</dbReference>
<comment type="catalytic activity">
    <reaction evidence="6">
        <text>L-lysyl(27)-[histone H3] + 3 S-adenosyl-L-methionine = N(6),N(6),N(6)-trimethyl-L-lysyl(27)-[histone H3] + 3 S-adenosyl-L-homocysteine + 3 H(+)</text>
        <dbReference type="Rhea" id="RHEA:60292"/>
        <dbReference type="Rhea" id="RHEA-COMP:15535"/>
        <dbReference type="Rhea" id="RHEA-COMP:15548"/>
        <dbReference type="ChEBI" id="CHEBI:15378"/>
        <dbReference type="ChEBI" id="CHEBI:29969"/>
        <dbReference type="ChEBI" id="CHEBI:57856"/>
        <dbReference type="ChEBI" id="CHEBI:59789"/>
        <dbReference type="ChEBI" id="CHEBI:61961"/>
        <dbReference type="EC" id="2.1.1.356"/>
    </reaction>
</comment>
<dbReference type="EMBL" id="KN833018">
    <property type="protein sequence ID" value="KIM78185.1"/>
    <property type="molecule type" value="Genomic_DNA"/>
</dbReference>
<dbReference type="HOGENOM" id="CLU_029951_0_0_1"/>
<proteinExistence type="predicted"/>
<reference evidence="9 10" key="1">
    <citation type="submission" date="2014-04" db="EMBL/GenBank/DDBJ databases">
        <authorList>
            <consortium name="DOE Joint Genome Institute"/>
            <person name="Kuo A."/>
            <person name="Tarkka M."/>
            <person name="Buscot F."/>
            <person name="Kohler A."/>
            <person name="Nagy L.G."/>
            <person name="Floudas D."/>
            <person name="Copeland A."/>
            <person name="Barry K.W."/>
            <person name="Cichocki N."/>
            <person name="Veneault-Fourrey C."/>
            <person name="LaButti K."/>
            <person name="Lindquist E.A."/>
            <person name="Lipzen A."/>
            <person name="Lundell T."/>
            <person name="Morin E."/>
            <person name="Murat C."/>
            <person name="Sun H."/>
            <person name="Tunlid A."/>
            <person name="Henrissat B."/>
            <person name="Grigoriev I.V."/>
            <person name="Hibbett D.S."/>
            <person name="Martin F."/>
            <person name="Nordberg H.P."/>
            <person name="Cantor M.N."/>
            <person name="Hua S.X."/>
        </authorList>
    </citation>
    <scope>NUCLEOTIDE SEQUENCE [LARGE SCALE GENOMIC DNA]</scope>
    <source>
        <strain evidence="9 10">F 1598</strain>
    </source>
</reference>
<keyword evidence="1" id="KW-0489">Methyltransferase</keyword>
<evidence type="ECO:0008006" key="11">
    <source>
        <dbReference type="Google" id="ProtNLM"/>
    </source>
</evidence>
<feature type="domain" description="CXC" evidence="8">
    <location>
        <begin position="375"/>
        <end position="486"/>
    </location>
</feature>
<accession>A0A0C3F087</accession>
<evidence type="ECO:0000259" key="7">
    <source>
        <dbReference type="PROSITE" id="PS50280"/>
    </source>
</evidence>
<keyword evidence="4" id="KW-0805">Transcription regulation</keyword>
<evidence type="ECO:0000256" key="1">
    <source>
        <dbReference type="ARBA" id="ARBA00022603"/>
    </source>
</evidence>
<dbReference type="SMART" id="SM01114">
    <property type="entry name" value="CXC"/>
    <property type="match status" value="1"/>
</dbReference>
<evidence type="ECO:0000256" key="5">
    <source>
        <dbReference type="ARBA" id="ARBA00023163"/>
    </source>
</evidence>
<dbReference type="Pfam" id="PF00856">
    <property type="entry name" value="SET"/>
    <property type="match status" value="1"/>
</dbReference>
<keyword evidence="2" id="KW-0808">Transferase</keyword>
<dbReference type="InterPro" id="IPR001214">
    <property type="entry name" value="SET_dom"/>
</dbReference>
<protein>
    <recommendedName>
        <fullName evidence="11">SET domain-containing protein</fullName>
    </recommendedName>
</protein>
<dbReference type="PROSITE" id="PS51633">
    <property type="entry name" value="CXC"/>
    <property type="match status" value="1"/>
</dbReference>
<dbReference type="InterPro" id="IPR041355">
    <property type="entry name" value="Pre-SET_CXC"/>
</dbReference>
<dbReference type="InParanoid" id="A0A0C3F087"/>
<dbReference type="Proteomes" id="UP000054166">
    <property type="component" value="Unassembled WGS sequence"/>
</dbReference>
<evidence type="ECO:0000256" key="4">
    <source>
        <dbReference type="ARBA" id="ARBA00023015"/>
    </source>
</evidence>
<dbReference type="GO" id="GO:0031507">
    <property type="term" value="P:heterochromatin formation"/>
    <property type="evidence" value="ECO:0007669"/>
    <property type="project" value="TreeGrafter"/>
</dbReference>
<dbReference type="GO" id="GO:0140951">
    <property type="term" value="F:histone H3K27 trimethyltransferase activity"/>
    <property type="evidence" value="ECO:0007669"/>
    <property type="project" value="UniProtKB-EC"/>
</dbReference>
<organism evidence="9 10">
    <name type="scientific">Piloderma croceum (strain F 1598)</name>
    <dbReference type="NCBI Taxonomy" id="765440"/>
    <lineage>
        <taxon>Eukaryota</taxon>
        <taxon>Fungi</taxon>
        <taxon>Dikarya</taxon>
        <taxon>Basidiomycota</taxon>
        <taxon>Agaricomycotina</taxon>
        <taxon>Agaricomycetes</taxon>
        <taxon>Agaricomycetidae</taxon>
        <taxon>Atheliales</taxon>
        <taxon>Atheliaceae</taxon>
        <taxon>Piloderma</taxon>
    </lineage>
</organism>
<dbReference type="PANTHER" id="PTHR45747">
    <property type="entry name" value="HISTONE-LYSINE N-METHYLTRANSFERASE E(Z)"/>
    <property type="match status" value="1"/>
</dbReference>
<dbReference type="PROSITE" id="PS50280">
    <property type="entry name" value="SET"/>
    <property type="match status" value="1"/>
</dbReference>
<feature type="domain" description="SET" evidence="7">
    <location>
        <begin position="490"/>
        <end position="606"/>
    </location>
</feature>
<dbReference type="InterPro" id="IPR045318">
    <property type="entry name" value="EZH1/2-like"/>
</dbReference>
<keyword evidence="5" id="KW-0804">Transcription</keyword>
<dbReference type="SUPFAM" id="SSF82199">
    <property type="entry name" value="SET domain"/>
    <property type="match status" value="1"/>
</dbReference>
<dbReference type="InterPro" id="IPR026489">
    <property type="entry name" value="CXC_dom"/>
</dbReference>
<evidence type="ECO:0000256" key="2">
    <source>
        <dbReference type="ARBA" id="ARBA00022679"/>
    </source>
</evidence>
<dbReference type="PANTHER" id="PTHR45747:SF4">
    <property type="entry name" value="HISTONE-LYSINE N-METHYLTRANSFERASE E(Z)"/>
    <property type="match status" value="1"/>
</dbReference>
<dbReference type="GO" id="GO:0035098">
    <property type="term" value="C:ESC/E(Z) complex"/>
    <property type="evidence" value="ECO:0007669"/>
    <property type="project" value="TreeGrafter"/>
</dbReference>